<gene>
    <name evidence="2" type="ORF">OLEA9_A053925</name>
</gene>
<name>A0A8S0SDN9_OLEEU</name>
<feature type="compositionally biased region" description="Basic residues" evidence="1">
    <location>
        <begin position="144"/>
        <end position="155"/>
    </location>
</feature>
<evidence type="ECO:0000256" key="1">
    <source>
        <dbReference type="SAM" id="MobiDB-lite"/>
    </source>
</evidence>
<feature type="region of interest" description="Disordered" evidence="1">
    <location>
        <begin position="136"/>
        <end position="155"/>
    </location>
</feature>
<evidence type="ECO:0000313" key="2">
    <source>
        <dbReference type="EMBL" id="CAA2990336.1"/>
    </source>
</evidence>
<dbReference type="AlphaFoldDB" id="A0A8S0SDN9"/>
<dbReference type="Proteomes" id="UP000594638">
    <property type="component" value="Unassembled WGS sequence"/>
</dbReference>
<keyword evidence="3" id="KW-1185">Reference proteome</keyword>
<feature type="non-terminal residue" evidence="2">
    <location>
        <position position="1"/>
    </location>
</feature>
<dbReference type="EMBL" id="CACTIH010004250">
    <property type="protein sequence ID" value="CAA2990336.1"/>
    <property type="molecule type" value="Genomic_DNA"/>
</dbReference>
<comment type="caution">
    <text evidence="2">The sequence shown here is derived from an EMBL/GenBank/DDBJ whole genome shotgun (WGS) entry which is preliminary data.</text>
</comment>
<evidence type="ECO:0000313" key="3">
    <source>
        <dbReference type="Proteomes" id="UP000594638"/>
    </source>
</evidence>
<protein>
    <submittedName>
        <fullName evidence="2">Uncharacterized protein</fullName>
    </submittedName>
</protein>
<organism evidence="2 3">
    <name type="scientific">Olea europaea subsp. europaea</name>
    <dbReference type="NCBI Taxonomy" id="158383"/>
    <lineage>
        <taxon>Eukaryota</taxon>
        <taxon>Viridiplantae</taxon>
        <taxon>Streptophyta</taxon>
        <taxon>Embryophyta</taxon>
        <taxon>Tracheophyta</taxon>
        <taxon>Spermatophyta</taxon>
        <taxon>Magnoliopsida</taxon>
        <taxon>eudicotyledons</taxon>
        <taxon>Gunneridae</taxon>
        <taxon>Pentapetalae</taxon>
        <taxon>asterids</taxon>
        <taxon>lamiids</taxon>
        <taxon>Lamiales</taxon>
        <taxon>Oleaceae</taxon>
        <taxon>Oleeae</taxon>
        <taxon>Olea</taxon>
    </lineage>
</organism>
<sequence length="155" mass="18105">LKIGGSRDLNVITRQPQTATLEPVAGFQLIIFWHMNMILKETWSFIRAVERKATRNQYYDKWPPMTEVVSVENWPTIIALSIGLENNFVSLRRIVLQTRLPARCSIECLSQKFPHFYGCSNYATFCNLQQRSTRQSLTRMPPAAHHRLRRQLRTS</sequence>
<accession>A0A8S0SDN9</accession>
<dbReference type="Gramene" id="OE9A053925T2">
    <property type="protein sequence ID" value="OE9A053925C2"/>
    <property type="gene ID" value="OE9A053925"/>
</dbReference>
<reference evidence="2 3" key="1">
    <citation type="submission" date="2019-12" db="EMBL/GenBank/DDBJ databases">
        <authorList>
            <person name="Alioto T."/>
            <person name="Alioto T."/>
            <person name="Gomez Garrido J."/>
        </authorList>
    </citation>
    <scope>NUCLEOTIDE SEQUENCE [LARGE SCALE GENOMIC DNA]</scope>
</reference>
<proteinExistence type="predicted"/>